<feature type="compositionally biased region" description="Basic and acidic residues" evidence="1">
    <location>
        <begin position="107"/>
        <end position="120"/>
    </location>
</feature>
<feature type="region of interest" description="Disordered" evidence="1">
    <location>
        <begin position="93"/>
        <end position="120"/>
    </location>
</feature>
<reference evidence="2" key="1">
    <citation type="submission" date="2016-07" db="EMBL/GenBank/DDBJ databases">
        <authorList>
            <person name="Bretaudeau A."/>
        </authorList>
    </citation>
    <scope>NUCLEOTIDE SEQUENCE</scope>
    <source>
        <strain evidence="2">Rice</strain>
        <tissue evidence="2">Whole body</tissue>
    </source>
</reference>
<evidence type="ECO:0000313" key="2">
    <source>
        <dbReference type="EMBL" id="SOQ35069.1"/>
    </source>
</evidence>
<evidence type="ECO:0000256" key="1">
    <source>
        <dbReference type="SAM" id="MobiDB-lite"/>
    </source>
</evidence>
<accession>A0A2H1V2N9</accession>
<dbReference type="AlphaFoldDB" id="A0A2H1V2N9"/>
<dbReference type="EMBL" id="ODYU01000381">
    <property type="protein sequence ID" value="SOQ35069.1"/>
    <property type="molecule type" value="Genomic_DNA"/>
</dbReference>
<organism evidence="2">
    <name type="scientific">Spodoptera frugiperda</name>
    <name type="common">Fall armyworm</name>
    <dbReference type="NCBI Taxonomy" id="7108"/>
    <lineage>
        <taxon>Eukaryota</taxon>
        <taxon>Metazoa</taxon>
        <taxon>Ecdysozoa</taxon>
        <taxon>Arthropoda</taxon>
        <taxon>Hexapoda</taxon>
        <taxon>Insecta</taxon>
        <taxon>Pterygota</taxon>
        <taxon>Neoptera</taxon>
        <taxon>Endopterygota</taxon>
        <taxon>Lepidoptera</taxon>
        <taxon>Glossata</taxon>
        <taxon>Ditrysia</taxon>
        <taxon>Noctuoidea</taxon>
        <taxon>Noctuidae</taxon>
        <taxon>Amphipyrinae</taxon>
        <taxon>Spodoptera</taxon>
    </lineage>
</organism>
<protein>
    <submittedName>
        <fullName evidence="2">SFRICE_031223</fullName>
    </submittedName>
</protein>
<gene>
    <name evidence="2" type="ORF">SFRICE_031223</name>
</gene>
<sequence length="185" mass="21050">MKRKRMENHPMTSPALGEARGSVRLLLTKNHPVPTPARRARAPVNPLGCPQLRIRHQPYWAPSVVARAERDAPHARVWFWSGGELPLLVVRRPAQRHQPGSRNSQETQKKRIVEKERKLDKDKSLTKHNFSEVTLTAEFIEPPVRARRSINMKDQVYPGEIIVTVLPPPHQASPPQIGQTPHLIT</sequence>
<name>A0A2H1V2N9_SPOFR</name>
<proteinExistence type="predicted"/>